<feature type="domain" description="Tyrosine specific protein phosphatases" evidence="2">
    <location>
        <begin position="117"/>
        <end position="152"/>
    </location>
</feature>
<dbReference type="InterPro" id="IPR026893">
    <property type="entry name" value="Tyr/Ser_Pase_IphP-type"/>
</dbReference>
<dbReference type="Pfam" id="PF13350">
    <property type="entry name" value="Y_phosphatase3"/>
    <property type="match status" value="1"/>
</dbReference>
<gene>
    <name evidence="3" type="ORF">CLV29_2356</name>
</gene>
<dbReference type="Gene3D" id="3.90.190.10">
    <property type="entry name" value="Protein tyrosine phosphatase superfamily"/>
    <property type="match status" value="1"/>
</dbReference>
<reference evidence="3 4" key="1">
    <citation type="submission" date="2019-03" db="EMBL/GenBank/DDBJ databases">
        <title>Genomic Encyclopedia of Archaeal and Bacterial Type Strains, Phase II (KMG-II): from individual species to whole genera.</title>
        <authorList>
            <person name="Goeker M."/>
        </authorList>
    </citation>
    <scope>NUCLEOTIDE SEQUENCE [LARGE SCALE GENOMIC DNA]</scope>
    <source>
        <strain evidence="3 4">DSM 24323</strain>
    </source>
</reference>
<evidence type="ECO:0000256" key="1">
    <source>
        <dbReference type="ARBA" id="ARBA00009580"/>
    </source>
</evidence>
<dbReference type="AlphaFoldDB" id="A0A4V3EMS5"/>
<dbReference type="PANTHER" id="PTHR31126">
    <property type="entry name" value="TYROSINE-PROTEIN PHOSPHATASE"/>
    <property type="match status" value="1"/>
</dbReference>
<dbReference type="InterPro" id="IPR016130">
    <property type="entry name" value="Tyr_Pase_AS"/>
</dbReference>
<evidence type="ECO:0000313" key="4">
    <source>
        <dbReference type="Proteomes" id="UP000295371"/>
    </source>
</evidence>
<organism evidence="3 4">
    <name type="scientific">Naumannella halotolerans</name>
    <dbReference type="NCBI Taxonomy" id="993414"/>
    <lineage>
        <taxon>Bacteria</taxon>
        <taxon>Bacillati</taxon>
        <taxon>Actinomycetota</taxon>
        <taxon>Actinomycetes</taxon>
        <taxon>Propionibacteriales</taxon>
        <taxon>Propionibacteriaceae</taxon>
        <taxon>Naumannella</taxon>
    </lineage>
</organism>
<protein>
    <submittedName>
        <fullName evidence="3">Protein-tyrosine phosphatase</fullName>
    </submittedName>
</protein>
<dbReference type="PROSITE" id="PS00383">
    <property type="entry name" value="TYR_PHOSPHATASE_1"/>
    <property type="match status" value="1"/>
</dbReference>
<comment type="similarity">
    <text evidence="1">Belongs to the protein-tyrosine phosphatase family.</text>
</comment>
<keyword evidence="4" id="KW-1185">Reference proteome</keyword>
<dbReference type="InterPro" id="IPR029021">
    <property type="entry name" value="Prot-tyrosine_phosphatase-like"/>
</dbReference>
<dbReference type="Proteomes" id="UP000295371">
    <property type="component" value="Unassembled WGS sequence"/>
</dbReference>
<proteinExistence type="inferred from homology"/>
<dbReference type="GO" id="GO:0004721">
    <property type="term" value="F:phosphoprotein phosphatase activity"/>
    <property type="evidence" value="ECO:0007669"/>
    <property type="project" value="InterPro"/>
</dbReference>
<sequence>MTTIDGTVNFRDIGGLPRRDGGRTPGGVLFRSDTLATVTDTGLSQFAATGIATVIDLRTPAERDSAPDRLPPVPEPRVVDLPLLEGAVAQMISMPSEELQIPTLGELYIDLLGHAGPVFAEVATIVGESGDGVLVHCSAGKDRTGVAIAVLLDAVGVDRAAVVADYAASTERLAGPWAEQVIELIKAFGIDPTPELITLATTSPPEAIKTALSWLDEQGGTRAYLLDHGATAEQLDRLGARLRA</sequence>
<dbReference type="InterPro" id="IPR000387">
    <property type="entry name" value="Tyr_Pase_dom"/>
</dbReference>
<accession>A0A4V3EMS5</accession>
<dbReference type="SUPFAM" id="SSF52799">
    <property type="entry name" value="(Phosphotyrosine protein) phosphatases II"/>
    <property type="match status" value="1"/>
</dbReference>
<dbReference type="PROSITE" id="PS50056">
    <property type="entry name" value="TYR_PHOSPHATASE_2"/>
    <property type="match status" value="1"/>
</dbReference>
<dbReference type="EMBL" id="SOAW01000002">
    <property type="protein sequence ID" value="TDT30948.1"/>
    <property type="molecule type" value="Genomic_DNA"/>
</dbReference>
<evidence type="ECO:0000259" key="2">
    <source>
        <dbReference type="PROSITE" id="PS50056"/>
    </source>
</evidence>
<name>A0A4V3EMS5_9ACTN</name>
<dbReference type="PANTHER" id="PTHR31126:SF1">
    <property type="entry name" value="TYROSINE SPECIFIC PROTEIN PHOSPHATASES DOMAIN-CONTAINING PROTEIN"/>
    <property type="match status" value="1"/>
</dbReference>
<dbReference type="RefSeq" id="WP_133755281.1">
    <property type="nucleotide sequence ID" value="NZ_SOAW01000002.1"/>
</dbReference>
<dbReference type="OrthoDB" id="1188001at2"/>
<evidence type="ECO:0000313" key="3">
    <source>
        <dbReference type="EMBL" id="TDT30948.1"/>
    </source>
</evidence>
<comment type="caution">
    <text evidence="3">The sequence shown here is derived from an EMBL/GenBank/DDBJ whole genome shotgun (WGS) entry which is preliminary data.</text>
</comment>